<organism evidence="1 2">
    <name type="scientific">Avena sativa</name>
    <name type="common">Oat</name>
    <dbReference type="NCBI Taxonomy" id="4498"/>
    <lineage>
        <taxon>Eukaryota</taxon>
        <taxon>Viridiplantae</taxon>
        <taxon>Streptophyta</taxon>
        <taxon>Embryophyta</taxon>
        <taxon>Tracheophyta</taxon>
        <taxon>Spermatophyta</taxon>
        <taxon>Magnoliopsida</taxon>
        <taxon>Liliopsida</taxon>
        <taxon>Poales</taxon>
        <taxon>Poaceae</taxon>
        <taxon>BOP clade</taxon>
        <taxon>Pooideae</taxon>
        <taxon>Poodae</taxon>
        <taxon>Poeae</taxon>
        <taxon>Poeae Chloroplast Group 1 (Aveneae type)</taxon>
        <taxon>Aveninae</taxon>
        <taxon>Avena</taxon>
    </lineage>
</organism>
<dbReference type="Proteomes" id="UP001732700">
    <property type="component" value="Chromosome 3D"/>
</dbReference>
<reference evidence="1" key="1">
    <citation type="submission" date="2021-05" db="EMBL/GenBank/DDBJ databases">
        <authorList>
            <person name="Scholz U."/>
            <person name="Mascher M."/>
            <person name="Fiebig A."/>
        </authorList>
    </citation>
    <scope>NUCLEOTIDE SEQUENCE [LARGE SCALE GENOMIC DNA]</scope>
</reference>
<keyword evidence="2" id="KW-1185">Reference proteome</keyword>
<name>A0ACD5W0W8_AVESA</name>
<protein>
    <submittedName>
        <fullName evidence="1">Uncharacterized protein</fullName>
    </submittedName>
</protein>
<evidence type="ECO:0000313" key="2">
    <source>
        <dbReference type="Proteomes" id="UP001732700"/>
    </source>
</evidence>
<dbReference type="EnsemblPlants" id="AVESA.00010b.r2.3DG0530740.2">
    <property type="protein sequence ID" value="AVESA.00010b.r2.3DG0530740.2.CDS"/>
    <property type="gene ID" value="AVESA.00010b.r2.3DG0530740"/>
</dbReference>
<sequence>MPKDKWTDASGAILYSMWGTWKERNRRIFQNVALLPEQVAMLVREEIVQQAYAHTQDPGDVPEGMEWEHKSKVPGKMHGCGHDAHVAMLLGSAKILQEHRDELQGTVVLLFQPAEEGGGGAKKMLEAGAVENIEVMFGVHVADIVPIGVVASRPGPIMAGSGFFEAVISGKGGHAALPHHTIDPILAASSVIVSLQQLVSREADPLDSQVVTVGKFRGGGAFNVIPDSVTIGGTFRAFLKESFNQLKQRIEEVIVSQASVQRCSAVVDFMNKDKPFFPPTINNPELHDFFVKVAGEMISTSNVRDRQPLMGAEDFAFYAEAVPRTYYYFVGMLNETRGPQAPHHSPYFTINEDVLPYGAAMQASLVGRYLLEHQHVTAAKEAPHEEL</sequence>
<proteinExistence type="predicted"/>
<reference evidence="1" key="2">
    <citation type="submission" date="2025-09" db="UniProtKB">
        <authorList>
            <consortium name="EnsemblPlants"/>
        </authorList>
    </citation>
    <scope>IDENTIFICATION</scope>
</reference>
<evidence type="ECO:0000313" key="1">
    <source>
        <dbReference type="EnsemblPlants" id="AVESA.00010b.r2.3DG0530740.2.CDS"/>
    </source>
</evidence>
<accession>A0ACD5W0W8</accession>